<feature type="domain" description="MobA-like NTP transferase" evidence="3">
    <location>
        <begin position="16"/>
        <end position="166"/>
    </location>
</feature>
<name>A0A7W3U2C3_9GAMM</name>
<proteinExistence type="predicted"/>
<organism evidence="4 5">
    <name type="scientific">Marilutibacter penaei</name>
    <dbReference type="NCBI Taxonomy" id="2759900"/>
    <lineage>
        <taxon>Bacteria</taxon>
        <taxon>Pseudomonadati</taxon>
        <taxon>Pseudomonadota</taxon>
        <taxon>Gammaproteobacteria</taxon>
        <taxon>Lysobacterales</taxon>
        <taxon>Lysobacteraceae</taxon>
        <taxon>Marilutibacter</taxon>
    </lineage>
</organism>
<dbReference type="Proteomes" id="UP000552587">
    <property type="component" value="Unassembled WGS sequence"/>
</dbReference>
<dbReference type="PANTHER" id="PTHR19136:SF81">
    <property type="entry name" value="MOLYBDENUM COFACTOR GUANYLYLTRANSFERASE"/>
    <property type="match status" value="1"/>
</dbReference>
<reference evidence="4 5" key="1">
    <citation type="submission" date="2020-07" db="EMBL/GenBank/DDBJ databases">
        <authorList>
            <person name="Xu S."/>
            <person name="Li A."/>
        </authorList>
    </citation>
    <scope>NUCLEOTIDE SEQUENCE [LARGE SCALE GENOMIC DNA]</scope>
    <source>
        <strain evidence="4 5">SG-8</strain>
    </source>
</reference>
<evidence type="ECO:0000256" key="1">
    <source>
        <dbReference type="ARBA" id="ARBA00022679"/>
    </source>
</evidence>
<dbReference type="GO" id="GO:0016779">
    <property type="term" value="F:nucleotidyltransferase activity"/>
    <property type="evidence" value="ECO:0007669"/>
    <property type="project" value="UniProtKB-ARBA"/>
</dbReference>
<comment type="caution">
    <text evidence="4">The sequence shown here is derived from an EMBL/GenBank/DDBJ whole genome shotgun (WGS) entry which is preliminary data.</text>
</comment>
<keyword evidence="5" id="KW-1185">Reference proteome</keyword>
<dbReference type="InterPro" id="IPR029044">
    <property type="entry name" value="Nucleotide-diphossugar_trans"/>
</dbReference>
<dbReference type="PANTHER" id="PTHR19136">
    <property type="entry name" value="MOLYBDENUM COFACTOR GUANYLYLTRANSFERASE"/>
    <property type="match status" value="1"/>
</dbReference>
<gene>
    <name evidence="4" type="ORF">H4F99_04040</name>
</gene>
<dbReference type="Pfam" id="PF12804">
    <property type="entry name" value="NTP_transf_3"/>
    <property type="match status" value="1"/>
</dbReference>
<dbReference type="SUPFAM" id="SSF53448">
    <property type="entry name" value="Nucleotide-diphospho-sugar transferases"/>
    <property type="match status" value="1"/>
</dbReference>
<evidence type="ECO:0000313" key="4">
    <source>
        <dbReference type="EMBL" id="MBB1087657.1"/>
    </source>
</evidence>
<evidence type="ECO:0000256" key="2">
    <source>
        <dbReference type="ARBA" id="ARBA00022842"/>
    </source>
</evidence>
<dbReference type="RefSeq" id="WP_182668427.1">
    <property type="nucleotide sequence ID" value="NZ_JACHTE010000002.1"/>
</dbReference>
<protein>
    <submittedName>
        <fullName evidence="4">NTP transferase domain-containing protein</fullName>
    </submittedName>
</protein>
<keyword evidence="2" id="KW-0460">Magnesium</keyword>
<dbReference type="AlphaFoldDB" id="A0A7W3U2C3"/>
<evidence type="ECO:0000313" key="5">
    <source>
        <dbReference type="Proteomes" id="UP000552587"/>
    </source>
</evidence>
<dbReference type="EMBL" id="JACHTE010000002">
    <property type="protein sequence ID" value="MBB1087657.1"/>
    <property type="molecule type" value="Genomic_DNA"/>
</dbReference>
<dbReference type="Gene3D" id="3.90.550.10">
    <property type="entry name" value="Spore Coat Polysaccharide Biosynthesis Protein SpsA, Chain A"/>
    <property type="match status" value="1"/>
</dbReference>
<sequence>MTGSARPLDEDLTLGLLAGGRATRLGGLDKAWLERAGEAQVLRLRRRFQDGVAATLVSANQGLDRFEDAGLTVVADRVAGDVGPLAGLDALAAACDTRWLFTLPVDLLDVPADLPSRLHAAAGEGPGAHAVDDDGPQPLVALWRVDALRAAARDALAAGDHAIHRLQARMGMAAVRLDGVRLGNLNTFDDLAAAGVTPRP</sequence>
<dbReference type="InterPro" id="IPR025877">
    <property type="entry name" value="MobA-like_NTP_Trfase"/>
</dbReference>
<accession>A0A7W3U2C3</accession>
<evidence type="ECO:0000259" key="3">
    <source>
        <dbReference type="Pfam" id="PF12804"/>
    </source>
</evidence>
<keyword evidence="1 4" id="KW-0808">Transferase</keyword>